<reference evidence="2" key="1">
    <citation type="submission" date="2023-11" db="EMBL/GenBank/DDBJ databases">
        <authorList>
            <person name="De Vega J J."/>
            <person name="De Vega J J."/>
        </authorList>
    </citation>
    <scope>NUCLEOTIDE SEQUENCE</scope>
</reference>
<proteinExistence type="predicted"/>
<evidence type="ECO:0000313" key="1">
    <source>
        <dbReference type="EMBL" id="CAK5267425.1"/>
    </source>
</evidence>
<sequence length="348" mass="37588">MSDVAKLDQLLPLDPNVPSVPYQAHENTPVYVPWTRKRVVLGTGLDISQTGNSKPGEGDLRLRPSAFAGLLDPPSASITFKPADAVNSFRQSSSTASASSYEHLDMSMNLSAGGSLVGASGRGAFAKNVAMNRDSNKVSLQASLRIGHITFSSSPTLSAESRTILAASPDQFHEMYGSYFVSALSIGADTSTFLSTSSAMDIQSEMRDIQAKAKVLWVTVSYRSHYEASSAYDACDITYEGFDTLTNHHQNMHASDRGQYSELMTQATVNVAGGIRLVERVKEKLQELGLDYKADSDEGELVAEDQMKGVFENGLVVEVMFLPFAGLRDYVAITSTGSRASRQDAQLD</sequence>
<comment type="caution">
    <text evidence="2">The sequence shown here is derived from an EMBL/GenBank/DDBJ whole genome shotgun (WGS) entry which is preliminary data.</text>
</comment>
<keyword evidence="3" id="KW-1185">Reference proteome</keyword>
<accession>A0AAD2HGN5</accession>
<name>A0AAD2HGN5_9AGAR</name>
<protein>
    <recommendedName>
        <fullName evidence="4">MACPF domain-containing protein</fullName>
    </recommendedName>
</protein>
<dbReference type="Proteomes" id="UP001295794">
    <property type="component" value="Unassembled WGS sequence"/>
</dbReference>
<dbReference type="AlphaFoldDB" id="A0AAD2HGN5"/>
<dbReference type="EMBL" id="CAVNYO010000122">
    <property type="protein sequence ID" value="CAK5267425.1"/>
    <property type="molecule type" value="Genomic_DNA"/>
</dbReference>
<evidence type="ECO:0000313" key="2">
    <source>
        <dbReference type="EMBL" id="CAK5273737.1"/>
    </source>
</evidence>
<evidence type="ECO:0008006" key="4">
    <source>
        <dbReference type="Google" id="ProtNLM"/>
    </source>
</evidence>
<evidence type="ECO:0000313" key="3">
    <source>
        <dbReference type="Proteomes" id="UP001295794"/>
    </source>
</evidence>
<organism evidence="2 3">
    <name type="scientific">Mycena citricolor</name>
    <dbReference type="NCBI Taxonomy" id="2018698"/>
    <lineage>
        <taxon>Eukaryota</taxon>
        <taxon>Fungi</taxon>
        <taxon>Dikarya</taxon>
        <taxon>Basidiomycota</taxon>
        <taxon>Agaricomycotina</taxon>
        <taxon>Agaricomycetes</taxon>
        <taxon>Agaricomycetidae</taxon>
        <taxon>Agaricales</taxon>
        <taxon>Marasmiineae</taxon>
        <taxon>Mycenaceae</taxon>
        <taxon>Mycena</taxon>
    </lineage>
</organism>
<gene>
    <name evidence="2" type="ORF">MYCIT1_LOCUS20409</name>
    <name evidence="1" type="ORF">MYCIT1_LOCUS9919</name>
</gene>
<dbReference type="EMBL" id="CAVNYO010000399">
    <property type="protein sequence ID" value="CAK5273737.1"/>
    <property type="molecule type" value="Genomic_DNA"/>
</dbReference>